<evidence type="ECO:0000313" key="3">
    <source>
        <dbReference type="Proteomes" id="UP000186141"/>
    </source>
</evidence>
<reference evidence="2 3" key="1">
    <citation type="submission" date="2017-01" db="EMBL/GenBank/DDBJ databases">
        <authorList>
            <person name="Mah S.A."/>
            <person name="Swanson W.J."/>
            <person name="Moy G.W."/>
            <person name="Vacquier V.D."/>
        </authorList>
    </citation>
    <scope>NUCLEOTIDE SEQUENCE [LARGE SCALE GENOMIC DNA]</scope>
    <source>
        <strain evidence="2 3">DSM 26375</strain>
    </source>
</reference>
<sequence length="88" mass="9820">MLWAGMLAVQAVVFVIWTWLAYRSLFRLRARAVERTGHAFPGLSATLESFAAFLRHPDYTKDRRQLGLATAAMMAMLLANGLLRASHG</sequence>
<accession>A0A1N7MN70</accession>
<feature type="transmembrane region" description="Helical" evidence="1">
    <location>
        <begin position="6"/>
        <end position="25"/>
    </location>
</feature>
<evidence type="ECO:0000313" key="2">
    <source>
        <dbReference type="EMBL" id="SIS87472.1"/>
    </source>
</evidence>
<dbReference type="Proteomes" id="UP000186141">
    <property type="component" value="Unassembled WGS sequence"/>
</dbReference>
<evidence type="ECO:0000256" key="1">
    <source>
        <dbReference type="SAM" id="Phobius"/>
    </source>
</evidence>
<keyword evidence="3" id="KW-1185">Reference proteome</keyword>
<organism evidence="2 3">
    <name type="scientific">Gemmobacter megaterium</name>
    <dbReference type="NCBI Taxonomy" id="1086013"/>
    <lineage>
        <taxon>Bacteria</taxon>
        <taxon>Pseudomonadati</taxon>
        <taxon>Pseudomonadota</taxon>
        <taxon>Alphaproteobacteria</taxon>
        <taxon>Rhodobacterales</taxon>
        <taxon>Paracoccaceae</taxon>
        <taxon>Gemmobacter</taxon>
    </lineage>
</organism>
<proteinExistence type="predicted"/>
<dbReference type="STRING" id="1086013.SAMN05421774_102817"/>
<dbReference type="EMBL" id="FTOT01000002">
    <property type="protein sequence ID" value="SIS87472.1"/>
    <property type="molecule type" value="Genomic_DNA"/>
</dbReference>
<keyword evidence="1" id="KW-0812">Transmembrane</keyword>
<dbReference type="RefSeq" id="WP_076530027.1">
    <property type="nucleotide sequence ID" value="NZ_BMEH01000002.1"/>
</dbReference>
<name>A0A1N7MN70_9RHOB</name>
<gene>
    <name evidence="2" type="ORF">SAMN05421774_102817</name>
</gene>
<dbReference type="AlphaFoldDB" id="A0A1N7MN70"/>
<dbReference type="OrthoDB" id="7726121at2"/>
<keyword evidence="1" id="KW-0472">Membrane</keyword>
<protein>
    <submittedName>
        <fullName evidence="2">Uncharacterized protein</fullName>
    </submittedName>
</protein>
<feature type="transmembrane region" description="Helical" evidence="1">
    <location>
        <begin position="66"/>
        <end position="83"/>
    </location>
</feature>
<keyword evidence="1" id="KW-1133">Transmembrane helix</keyword>